<dbReference type="Gene3D" id="3.40.50.2300">
    <property type="match status" value="1"/>
</dbReference>
<evidence type="ECO:0000256" key="3">
    <source>
        <dbReference type="ARBA" id="ARBA00024867"/>
    </source>
</evidence>
<name>C0EIC2_9FIRM</name>
<dbReference type="Gene3D" id="1.10.10.10">
    <property type="entry name" value="Winged helix-like DNA-binding domain superfamily/Winged helix DNA-binding domain"/>
    <property type="match status" value="1"/>
</dbReference>
<dbReference type="InterPro" id="IPR001789">
    <property type="entry name" value="Sig_transdc_resp-reg_receiver"/>
</dbReference>
<dbReference type="GO" id="GO:0000160">
    <property type="term" value="P:phosphorelay signal transduction system"/>
    <property type="evidence" value="ECO:0007669"/>
    <property type="project" value="InterPro"/>
</dbReference>
<feature type="modified residue" description="4-aspartylphosphate" evidence="4">
    <location>
        <position position="53"/>
    </location>
</feature>
<evidence type="ECO:0000313" key="6">
    <source>
        <dbReference type="EMBL" id="EEG28718.1"/>
    </source>
</evidence>
<proteinExistence type="predicted"/>
<dbReference type="AlphaFoldDB" id="C0EIC2"/>
<dbReference type="Pfam" id="PF00072">
    <property type="entry name" value="Response_reg"/>
    <property type="match status" value="1"/>
</dbReference>
<dbReference type="PANTHER" id="PTHR44591">
    <property type="entry name" value="STRESS RESPONSE REGULATOR PROTEIN 1"/>
    <property type="match status" value="1"/>
</dbReference>
<dbReference type="PROSITE" id="PS50110">
    <property type="entry name" value="RESPONSE_REGULATORY"/>
    <property type="match status" value="1"/>
</dbReference>
<gene>
    <name evidence="6" type="ORF">CLOSTMETH_03617</name>
</gene>
<evidence type="ECO:0000256" key="4">
    <source>
        <dbReference type="PROSITE-ProRule" id="PRU00169"/>
    </source>
</evidence>
<dbReference type="SUPFAM" id="SSF52172">
    <property type="entry name" value="CheY-like"/>
    <property type="match status" value="1"/>
</dbReference>
<dbReference type="SMART" id="SM00448">
    <property type="entry name" value="REC"/>
    <property type="match status" value="1"/>
</dbReference>
<evidence type="ECO:0000256" key="1">
    <source>
        <dbReference type="ARBA" id="ARBA00018672"/>
    </source>
</evidence>
<reference evidence="6 7" key="2">
    <citation type="submission" date="2009-02" db="EMBL/GenBank/DDBJ databases">
        <title>Draft genome sequence of Clostridium methylpentosum (DSM 5476).</title>
        <authorList>
            <person name="Sudarsanam P."/>
            <person name="Ley R."/>
            <person name="Guruge J."/>
            <person name="Turnbaugh P.J."/>
            <person name="Mahowald M."/>
            <person name="Liep D."/>
            <person name="Gordon J."/>
        </authorList>
    </citation>
    <scope>NUCLEOTIDE SEQUENCE [LARGE SCALE GENOMIC DNA]</scope>
    <source>
        <strain evidence="6 7">DSM 5476</strain>
    </source>
</reference>
<dbReference type="eggNOG" id="COG3947">
    <property type="taxonomic scope" value="Bacteria"/>
</dbReference>
<dbReference type="InterPro" id="IPR050595">
    <property type="entry name" value="Bact_response_regulator"/>
</dbReference>
<dbReference type="EMBL" id="ACEC01000126">
    <property type="protein sequence ID" value="EEG28718.1"/>
    <property type="molecule type" value="Genomic_DNA"/>
</dbReference>
<sequence length="262" mass="29815">MRYLTVDDEDRMLERLENTLHSVQPKAEILSFTWPADALKAAEQSPIDVAFLDIEMGGMTGLELAARLKKIKPDIHIIFVTGYQKYAVDAFAMHATGYLLKPVNEQDVKRELTFIYGQLNPQSHIRVQTFGGFELFVDGQPVKFGRAKSKELLAYLVDHRGASSTTAEAYAALFEDAQDTTSGKSYFRTILHEMIKTLKKAGAEEILLKGYNSYSIVPEKFDCDYYRFLEGDPKAINQYKNDYMPQYSWAEYRNAELGFGNL</sequence>
<evidence type="ECO:0000313" key="7">
    <source>
        <dbReference type="Proteomes" id="UP000003340"/>
    </source>
</evidence>
<feature type="domain" description="Response regulatory" evidence="5">
    <location>
        <begin position="2"/>
        <end position="116"/>
    </location>
</feature>
<dbReference type="Proteomes" id="UP000003340">
    <property type="component" value="Unassembled WGS sequence"/>
</dbReference>
<evidence type="ECO:0000259" key="5">
    <source>
        <dbReference type="PROSITE" id="PS50110"/>
    </source>
</evidence>
<keyword evidence="7" id="KW-1185">Reference proteome</keyword>
<protein>
    <recommendedName>
        <fullName evidence="1">Stage 0 sporulation protein A homolog</fullName>
    </recommendedName>
</protein>
<comment type="caution">
    <text evidence="6">The sequence shown here is derived from an EMBL/GenBank/DDBJ whole genome shotgun (WGS) entry which is preliminary data.</text>
</comment>
<keyword evidence="2 4" id="KW-0597">Phosphoprotein</keyword>
<evidence type="ECO:0000256" key="2">
    <source>
        <dbReference type="ARBA" id="ARBA00022553"/>
    </source>
</evidence>
<reference evidence="6 7" key="1">
    <citation type="submission" date="2009-01" db="EMBL/GenBank/DDBJ databases">
        <authorList>
            <person name="Fulton L."/>
            <person name="Clifton S."/>
            <person name="Fulton B."/>
            <person name="Xu J."/>
            <person name="Minx P."/>
            <person name="Pepin K.H."/>
            <person name="Johnson M."/>
            <person name="Bhonagiri V."/>
            <person name="Nash W.E."/>
            <person name="Mardis E.R."/>
            <person name="Wilson R.K."/>
        </authorList>
    </citation>
    <scope>NUCLEOTIDE SEQUENCE [LARGE SCALE GENOMIC DNA]</scope>
    <source>
        <strain evidence="6 7">DSM 5476</strain>
    </source>
</reference>
<organism evidence="6 7">
    <name type="scientific">[Clostridium] methylpentosum DSM 5476</name>
    <dbReference type="NCBI Taxonomy" id="537013"/>
    <lineage>
        <taxon>Bacteria</taxon>
        <taxon>Bacillati</taxon>
        <taxon>Bacillota</taxon>
        <taxon>Clostridia</taxon>
        <taxon>Eubacteriales</taxon>
        <taxon>Oscillospiraceae</taxon>
        <taxon>Oscillospiraceae incertae sedis</taxon>
    </lineage>
</organism>
<comment type="function">
    <text evidence="3">May play the central regulatory role in sporulation. It may be an element of the effector pathway responsible for the activation of sporulation genes in response to nutritional stress. Spo0A may act in concert with spo0H (a sigma factor) to control the expression of some genes that are critical to the sporulation process.</text>
</comment>
<dbReference type="STRING" id="537013.CLOSTMETH_03617"/>
<dbReference type="InterPro" id="IPR036388">
    <property type="entry name" value="WH-like_DNA-bd_sf"/>
</dbReference>
<dbReference type="InterPro" id="IPR011006">
    <property type="entry name" value="CheY-like_superfamily"/>
</dbReference>
<dbReference type="PANTHER" id="PTHR44591:SF3">
    <property type="entry name" value="RESPONSE REGULATORY DOMAIN-CONTAINING PROTEIN"/>
    <property type="match status" value="1"/>
</dbReference>
<accession>C0EIC2</accession>
<dbReference type="HOGENOM" id="CLU_000445_14_3_9"/>